<proteinExistence type="predicted"/>
<evidence type="ECO:0000313" key="2">
    <source>
        <dbReference type="EMBL" id="GEP46404.1"/>
    </source>
</evidence>
<feature type="signal peptide" evidence="1">
    <location>
        <begin position="1"/>
        <end position="16"/>
    </location>
</feature>
<feature type="chain" id="PRO_5022049619" evidence="1">
    <location>
        <begin position="17"/>
        <end position="161"/>
    </location>
</feature>
<keyword evidence="1" id="KW-0732">Signal</keyword>
<accession>A0A512MI39</accession>
<gene>
    <name evidence="2" type="ORF">BGE01nite_56950</name>
</gene>
<protein>
    <submittedName>
        <fullName evidence="2">Uncharacterized protein</fullName>
    </submittedName>
</protein>
<evidence type="ECO:0000313" key="3">
    <source>
        <dbReference type="Proteomes" id="UP000321577"/>
    </source>
</evidence>
<keyword evidence="3" id="KW-1185">Reference proteome</keyword>
<sequence>MKTLLLFLLFCSPAMARIGETRAQCEARYGPAVSVRSEGETTVHARAGFKVECSYFEGKCDCILFSKMPASPGLEDLPLTEAEQKTLMEANSGGKSWTQKAEKPEIRMKLWQCDGLLAAYDGGDHNLRVTTGAYAARLDAKWEADQAAKDKNGSKGNLQDF</sequence>
<name>A0A512MI39_9BACT</name>
<dbReference type="Proteomes" id="UP000321577">
    <property type="component" value="Unassembled WGS sequence"/>
</dbReference>
<dbReference type="AlphaFoldDB" id="A0A512MI39"/>
<dbReference type="RefSeq" id="WP_146856246.1">
    <property type="nucleotide sequence ID" value="NZ_BKAG01000097.1"/>
</dbReference>
<organism evidence="2 3">
    <name type="scientific">Brevifollis gellanilyticus</name>
    <dbReference type="NCBI Taxonomy" id="748831"/>
    <lineage>
        <taxon>Bacteria</taxon>
        <taxon>Pseudomonadati</taxon>
        <taxon>Verrucomicrobiota</taxon>
        <taxon>Verrucomicrobiia</taxon>
        <taxon>Verrucomicrobiales</taxon>
        <taxon>Verrucomicrobiaceae</taxon>
    </lineage>
</organism>
<reference evidence="2 3" key="1">
    <citation type="submission" date="2019-07" db="EMBL/GenBank/DDBJ databases">
        <title>Whole genome shotgun sequence of Brevifollis gellanilyticus NBRC 108608.</title>
        <authorList>
            <person name="Hosoyama A."/>
            <person name="Uohara A."/>
            <person name="Ohji S."/>
            <person name="Ichikawa N."/>
        </authorList>
    </citation>
    <scope>NUCLEOTIDE SEQUENCE [LARGE SCALE GENOMIC DNA]</scope>
    <source>
        <strain evidence="2 3">NBRC 108608</strain>
    </source>
</reference>
<evidence type="ECO:0000256" key="1">
    <source>
        <dbReference type="SAM" id="SignalP"/>
    </source>
</evidence>
<dbReference type="EMBL" id="BKAG01000097">
    <property type="protein sequence ID" value="GEP46404.1"/>
    <property type="molecule type" value="Genomic_DNA"/>
</dbReference>
<comment type="caution">
    <text evidence="2">The sequence shown here is derived from an EMBL/GenBank/DDBJ whole genome shotgun (WGS) entry which is preliminary data.</text>
</comment>